<dbReference type="Gene3D" id="3.40.50.300">
    <property type="entry name" value="P-loop containing nucleotide triphosphate hydrolases"/>
    <property type="match status" value="1"/>
</dbReference>
<dbReference type="GO" id="GO:0005524">
    <property type="term" value="F:ATP binding"/>
    <property type="evidence" value="ECO:0007669"/>
    <property type="project" value="UniProtKB-KW"/>
</dbReference>
<keyword evidence="3" id="KW-0547">Nucleotide-binding</keyword>
<dbReference type="Proteomes" id="UP000182063">
    <property type="component" value="Chromosome"/>
</dbReference>
<feature type="domain" description="Terminase large subunit gp17-like C-terminal" evidence="2">
    <location>
        <begin position="269"/>
        <end position="416"/>
    </location>
</feature>
<dbReference type="KEGG" id="sphj:BSL82_07210"/>
<gene>
    <name evidence="3" type="ORF">BSL82_07210</name>
</gene>
<evidence type="ECO:0000313" key="4">
    <source>
        <dbReference type="Proteomes" id="UP000182063"/>
    </source>
</evidence>
<dbReference type="InterPro" id="IPR035421">
    <property type="entry name" value="Terminase_6C"/>
</dbReference>
<name>A0A1L3ZZF5_9SPHN</name>
<reference evidence="4" key="1">
    <citation type="submission" date="2016-11" db="EMBL/GenBank/DDBJ databases">
        <title>Complete Genome Sequence of alachlor-degrading Sphingomonas sp. strain JJ-A5.</title>
        <authorList>
            <person name="Lee H."/>
            <person name="Ka J.-O."/>
        </authorList>
    </citation>
    <scope>NUCLEOTIDE SEQUENCE [LARGE SCALE GENOMIC DNA]</scope>
    <source>
        <strain evidence="4">JJ-A5</strain>
    </source>
</reference>
<organism evidence="3 4">
    <name type="scientific">Tardibacter chloracetimidivorans</name>
    <dbReference type="NCBI Taxonomy" id="1921510"/>
    <lineage>
        <taxon>Bacteria</taxon>
        <taxon>Pseudomonadati</taxon>
        <taxon>Pseudomonadota</taxon>
        <taxon>Alphaproteobacteria</taxon>
        <taxon>Sphingomonadales</taxon>
        <taxon>Sphingomonadaceae</taxon>
        <taxon>Tardibacter</taxon>
    </lineage>
</organism>
<dbReference type="Pfam" id="PF17289">
    <property type="entry name" value="Terminase_6C"/>
    <property type="match status" value="1"/>
</dbReference>
<dbReference type="Gene3D" id="3.30.420.240">
    <property type="match status" value="1"/>
</dbReference>
<keyword evidence="1" id="KW-1188">Viral release from host cell</keyword>
<evidence type="ECO:0000256" key="1">
    <source>
        <dbReference type="ARBA" id="ARBA00022612"/>
    </source>
</evidence>
<sequence length="432" mass="46522">MQLARKLCGLRAEERAAVVDAEIRDYALLQRNWAFWARPEQLAPDGNWRTWLIVAGRGFGKTRTGAEWVRAAAEASGDLRIALVGATAIDARGVMVEGESGLLATAPASSRPLWEPSRRRLSWKNGAQAFVYSAEEPGQLRGPEHHLAWCDELAKWAHATEAWDNLQLGLRLGTQPRVLVTTTPRPVSLLKAMLNDPSVAVTRGRTRDNADNLPRSFLAHVEASYGGTRLGRQELDGELIEDVEGALWTRALLEERRTRTHPGLRRVVVGVDPPAGVGGDACGIVVAGLAEDGRAHVLEDASVHGLHPEGWARAVAAAAGRWQADKVVAEVNNGGAMVTSVLRSVDPLLPVKAVRASHGKVTRAEPVAALYVQGRVSHVGCFPLLEDEMCGLMAGGGYAGPGRSPDRADALVWALTELMLGRRGAEPMVRIV</sequence>
<dbReference type="OrthoDB" id="4519042at2"/>
<evidence type="ECO:0000259" key="2">
    <source>
        <dbReference type="Pfam" id="PF17289"/>
    </source>
</evidence>
<keyword evidence="3" id="KW-0067">ATP-binding</keyword>
<dbReference type="EMBL" id="CP018221">
    <property type="protein sequence ID" value="API61007.1"/>
    <property type="molecule type" value="Genomic_DNA"/>
</dbReference>
<accession>A0A1L3ZZF5</accession>
<proteinExistence type="predicted"/>
<keyword evidence="4" id="KW-1185">Reference proteome</keyword>
<dbReference type="InterPro" id="IPR027417">
    <property type="entry name" value="P-loop_NTPase"/>
</dbReference>
<dbReference type="Pfam" id="PF03237">
    <property type="entry name" value="Terminase_6N"/>
    <property type="match status" value="1"/>
</dbReference>
<dbReference type="STRING" id="1921510.BSL82_07210"/>
<protein>
    <submittedName>
        <fullName evidence="3">ATP-binding protein</fullName>
    </submittedName>
</protein>
<evidence type="ECO:0000313" key="3">
    <source>
        <dbReference type="EMBL" id="API61007.1"/>
    </source>
</evidence>
<dbReference type="AlphaFoldDB" id="A0A1L3ZZF5"/>